<dbReference type="CDD" id="cd00130">
    <property type="entry name" value="PAS"/>
    <property type="match status" value="2"/>
</dbReference>
<feature type="domain" description="PAS" evidence="1">
    <location>
        <begin position="400"/>
        <end position="470"/>
    </location>
</feature>
<dbReference type="InterPro" id="IPR000700">
    <property type="entry name" value="PAS-assoc_C"/>
</dbReference>
<evidence type="ECO:0000259" key="1">
    <source>
        <dbReference type="PROSITE" id="PS50112"/>
    </source>
</evidence>
<dbReference type="InterPro" id="IPR001610">
    <property type="entry name" value="PAC"/>
</dbReference>
<dbReference type="Pfam" id="PF13426">
    <property type="entry name" value="PAS_9"/>
    <property type="match status" value="2"/>
</dbReference>
<dbReference type="CDD" id="cd01948">
    <property type="entry name" value="EAL"/>
    <property type="match status" value="1"/>
</dbReference>
<dbReference type="PROSITE" id="PS50113">
    <property type="entry name" value="PAC"/>
    <property type="match status" value="2"/>
</dbReference>
<sequence length="1002" mass="111441">MGNRESQSIFNLGGVEEVGDRNNGSQSLWLRDRALAATSNGIVIAEARAPDYPIIYCNPGFERITGYSSHEILGRNCRFLQGPDTDPATVANLHEAIAKGLECQVAIKNYRKDGTPFWNKLFLSPVRDERGYLTHFVGILSDLSESIEVQQELQQTNDQLQTILEAVPGTVSWVNSDLRYLGVNQHLAKLHGLPPSAFVGQDIGFLGVSSDFYSFLGGFFASNATEVVKELSTKVKTTDGQSAGHYLIVGQKYDGGNAACLVGIDITERKQAEEALVLTRKAVESSSDAIGMADVSGTHIYQNQSFSQLFEYETVAEFRKAGGIHTIFADAAVAQEVIEAIAHGYSWCGEVTKITKSGKILQVLLRADAIKDSTGTIVGQIYMNTDITDRKRTEQELRQSEKRFRSLIENARDIIVILDEKGFCRYVSPSLERILGYPTAEVLGRSVFELIHPDELPMVGQVFKGIIQMPRVGLGLAEYRVWHKDGFWCVLEAVATNLLAEPSVRGIVVNCHDVTERKMAEDKLLHDALHDALTDLPNRALLTDRLGQAFARVKRHPNYQFAVLFLDLDRFKVINDSQGHRTGDRLLLGIARRLLTCLRPGDTAARLGGDEFVILLEEIQGVEDAITQAKQIQKAIERPLHLEGNKVSITASIGIALSSDEYQWPGDILRDADIAMYRAKSLGKARYEVFTSAMHTRAVALMHLENDLRQSIEELNLKYSMLDLRWGSHGENSSLYETNRSLENQKSHIFSQRLECPFTVYYQPIVSLKTGLVAGFESLVRWLHPERGLVSPMEFIAMAEETGLIMPLGLWVLNESCRQIIEWHNLELPSKDSPLTIAVNLSGRQFEQPDSIEQIKQVLQETGVDARWLKLEITESVVMQDGEAAAAMLSHLRDLGIELCIDDFGTGYSSLSYLHKFPINTLKIDRSFVSRIGETGENLEIVRAIVMLARSLGMEVVAEGVETAVQLAQLRALGCEYGQGYFFSKPLDSEAATALLNQGLQW</sequence>
<name>A0ABU8YGZ7_9CYAN</name>
<dbReference type="Gene3D" id="3.30.70.270">
    <property type="match status" value="1"/>
</dbReference>
<dbReference type="PROSITE" id="PS50887">
    <property type="entry name" value="GGDEF"/>
    <property type="match status" value="1"/>
</dbReference>
<feature type="domain" description="GGDEF" evidence="4">
    <location>
        <begin position="559"/>
        <end position="692"/>
    </location>
</feature>
<dbReference type="SMART" id="SM00086">
    <property type="entry name" value="PAC"/>
    <property type="match status" value="3"/>
</dbReference>
<dbReference type="NCBIfam" id="TIGR00229">
    <property type="entry name" value="sensory_box"/>
    <property type="match status" value="4"/>
</dbReference>
<feature type="domain" description="PAC" evidence="2">
    <location>
        <begin position="347"/>
        <end position="399"/>
    </location>
</feature>
<dbReference type="Gene3D" id="3.30.450.20">
    <property type="entry name" value="PAS domain"/>
    <property type="match status" value="4"/>
</dbReference>
<organism evidence="5 6">
    <name type="scientific">Microcoleus anatoxicus PTRS2</name>
    <dbReference type="NCBI Taxonomy" id="2705321"/>
    <lineage>
        <taxon>Bacteria</taxon>
        <taxon>Bacillati</taxon>
        <taxon>Cyanobacteriota</taxon>
        <taxon>Cyanophyceae</taxon>
        <taxon>Oscillatoriophycideae</taxon>
        <taxon>Oscillatoriales</taxon>
        <taxon>Microcoleaceae</taxon>
        <taxon>Microcoleus</taxon>
        <taxon>Microcoleus anatoxicus</taxon>
    </lineage>
</organism>
<dbReference type="InterPro" id="IPR035965">
    <property type="entry name" value="PAS-like_dom_sf"/>
</dbReference>
<dbReference type="InterPro" id="IPR001633">
    <property type="entry name" value="EAL_dom"/>
</dbReference>
<dbReference type="SUPFAM" id="SSF141868">
    <property type="entry name" value="EAL domain-like"/>
    <property type="match status" value="1"/>
</dbReference>
<dbReference type="InterPro" id="IPR052155">
    <property type="entry name" value="Biofilm_reg_signaling"/>
</dbReference>
<dbReference type="Pfam" id="PF00989">
    <property type="entry name" value="PAS"/>
    <property type="match status" value="1"/>
</dbReference>
<protein>
    <submittedName>
        <fullName evidence="5">EAL domain-containing protein</fullName>
    </submittedName>
</protein>
<comment type="caution">
    <text evidence="5">The sequence shown here is derived from an EMBL/GenBank/DDBJ whole genome shotgun (WGS) entry which is preliminary data.</text>
</comment>
<dbReference type="PROSITE" id="PS50112">
    <property type="entry name" value="PAS"/>
    <property type="match status" value="2"/>
</dbReference>
<dbReference type="EMBL" id="JBBLXS010000015">
    <property type="protein sequence ID" value="MEK0183639.1"/>
    <property type="molecule type" value="Genomic_DNA"/>
</dbReference>
<dbReference type="Gene3D" id="3.20.20.450">
    <property type="entry name" value="EAL domain"/>
    <property type="match status" value="1"/>
</dbReference>
<evidence type="ECO:0000313" key="6">
    <source>
        <dbReference type="Proteomes" id="UP001384579"/>
    </source>
</evidence>
<evidence type="ECO:0000259" key="2">
    <source>
        <dbReference type="PROSITE" id="PS50113"/>
    </source>
</evidence>
<evidence type="ECO:0000259" key="4">
    <source>
        <dbReference type="PROSITE" id="PS50887"/>
    </source>
</evidence>
<gene>
    <name evidence="5" type="ORF">WMG39_02125</name>
</gene>
<evidence type="ECO:0000313" key="5">
    <source>
        <dbReference type="EMBL" id="MEK0183639.1"/>
    </source>
</evidence>
<dbReference type="Pfam" id="PF00990">
    <property type="entry name" value="GGDEF"/>
    <property type="match status" value="1"/>
</dbReference>
<feature type="domain" description="PAC" evidence="2">
    <location>
        <begin position="101"/>
        <end position="155"/>
    </location>
</feature>
<dbReference type="InterPro" id="IPR043128">
    <property type="entry name" value="Rev_trsase/Diguanyl_cyclase"/>
</dbReference>
<dbReference type="PROSITE" id="PS50883">
    <property type="entry name" value="EAL"/>
    <property type="match status" value="1"/>
</dbReference>
<dbReference type="InterPro" id="IPR000160">
    <property type="entry name" value="GGDEF_dom"/>
</dbReference>
<proteinExistence type="predicted"/>
<dbReference type="SMART" id="SM00267">
    <property type="entry name" value="GGDEF"/>
    <property type="match status" value="1"/>
</dbReference>
<accession>A0ABU8YGZ7</accession>
<dbReference type="SUPFAM" id="SSF55785">
    <property type="entry name" value="PYP-like sensor domain (PAS domain)"/>
    <property type="match status" value="4"/>
</dbReference>
<feature type="domain" description="EAL" evidence="3">
    <location>
        <begin position="739"/>
        <end position="1000"/>
    </location>
</feature>
<dbReference type="NCBIfam" id="TIGR00254">
    <property type="entry name" value="GGDEF"/>
    <property type="match status" value="1"/>
</dbReference>
<dbReference type="InterPro" id="IPR035919">
    <property type="entry name" value="EAL_sf"/>
</dbReference>
<feature type="domain" description="PAS" evidence="1">
    <location>
        <begin position="33"/>
        <end position="100"/>
    </location>
</feature>
<dbReference type="SMART" id="SM00091">
    <property type="entry name" value="PAS"/>
    <property type="match status" value="3"/>
</dbReference>
<evidence type="ECO:0000259" key="3">
    <source>
        <dbReference type="PROSITE" id="PS50883"/>
    </source>
</evidence>
<dbReference type="RefSeq" id="WP_340518356.1">
    <property type="nucleotide sequence ID" value="NZ_JBBLXS010000015.1"/>
</dbReference>
<dbReference type="InterPro" id="IPR000014">
    <property type="entry name" value="PAS"/>
</dbReference>
<dbReference type="PANTHER" id="PTHR44757">
    <property type="entry name" value="DIGUANYLATE CYCLASE DGCP"/>
    <property type="match status" value="1"/>
</dbReference>
<dbReference type="PANTHER" id="PTHR44757:SF2">
    <property type="entry name" value="BIOFILM ARCHITECTURE MAINTENANCE PROTEIN MBAA"/>
    <property type="match status" value="1"/>
</dbReference>
<dbReference type="InterPro" id="IPR029787">
    <property type="entry name" value="Nucleotide_cyclase"/>
</dbReference>
<reference evidence="5 6" key="1">
    <citation type="journal article" date="2020" name="Harmful Algae">
        <title>Molecular and morphological characterization of a novel dihydroanatoxin-a producing Microcoleus species (cyanobacteria) from the Russian River, California, USA.</title>
        <authorList>
            <person name="Conklin K.Y."/>
            <person name="Stancheva R."/>
            <person name="Otten T.G."/>
            <person name="Fadness R."/>
            <person name="Boyer G.L."/>
            <person name="Read B."/>
            <person name="Zhang X."/>
            <person name="Sheath R.G."/>
        </authorList>
    </citation>
    <scope>NUCLEOTIDE SEQUENCE [LARGE SCALE GENOMIC DNA]</scope>
    <source>
        <strain evidence="5 6">PTRS2</strain>
    </source>
</reference>
<dbReference type="Pfam" id="PF00563">
    <property type="entry name" value="EAL"/>
    <property type="match status" value="1"/>
</dbReference>
<keyword evidence="6" id="KW-1185">Reference proteome</keyword>
<dbReference type="CDD" id="cd01949">
    <property type="entry name" value="GGDEF"/>
    <property type="match status" value="1"/>
</dbReference>
<dbReference type="InterPro" id="IPR013767">
    <property type="entry name" value="PAS_fold"/>
</dbReference>
<dbReference type="SMART" id="SM00052">
    <property type="entry name" value="EAL"/>
    <property type="match status" value="1"/>
</dbReference>
<dbReference type="SUPFAM" id="SSF55073">
    <property type="entry name" value="Nucleotide cyclase"/>
    <property type="match status" value="1"/>
</dbReference>
<dbReference type="Proteomes" id="UP001384579">
    <property type="component" value="Unassembled WGS sequence"/>
</dbReference>